<sequence length="699" mass="71052">MAQITGTNATEILNGTNVLDSIQGLGGSDQINGLGGADTISGGDGADTLQGGVGNDTIYGHSAAELNAGSGDIAATLLANVGPGAVFVTGAPGDVGFVYALRKDVGDIVRINTTTGAQSTFLDIPASQFSADGERGVLGLAFHPGYANNGRFFVFLTNPAGDIEIRAYSRSAGNPAVADPAPVGTLMTIPHPTFGNHNGGSLAFGPDGYLYISTGDGGGGNDPSGNAQNTNVLLGKILRIDVNAEDFPTDPSRNYAIPDDNPFAGGSPGADEIWAYGLRNPWRISFDSLTGDLYIGDVGQAAREEVNFDAAGGPGGLNYGWDYREGTLQGPSAPPQPPIAFVEPVFEYARDFGQSITGGYVYRGPAPGLQGAYFFADFGSGRLMTLRMVNGVAEDAIERTAQVGADLSLISSFGTDNGGNLYAVTLAGAIYRLDPGISSGDGADSIDGGAGNDNLSGGIGNDMLNGGVGTDDMRGGAGNDTYVVDNAGDTVNESLAGSNGIDTVLSFIDFSLAPPSIAGDVENLTLAGSGHLRAIGNALGNTIIGNNGSNDLLGGAGNDIVHDGPGGNDLLMGSDGHDFLNGGLGNDLLSGGTGFDTFYFGWALNGLTNVDRVLDFSVPEDTVQLDNDIFNTLTVAGLLDPNSFHIGAGAHDASDRVIYDPNTGALIYDSDGTATPAGAAQFATLAVALALTNADFLVI</sequence>
<dbReference type="PANTHER" id="PTHR19328">
    <property type="entry name" value="HEDGEHOG-INTERACTING PROTEIN"/>
    <property type="match status" value="1"/>
</dbReference>
<accession>A0A1I4F802</accession>
<keyword evidence="3" id="KW-1185">Reference proteome</keyword>
<dbReference type="PROSITE" id="PS00330">
    <property type="entry name" value="HEMOLYSIN_CALCIUM"/>
    <property type="match status" value="6"/>
</dbReference>
<evidence type="ECO:0000313" key="2">
    <source>
        <dbReference type="EMBL" id="SFL14102.1"/>
    </source>
</evidence>
<dbReference type="PRINTS" id="PR00313">
    <property type="entry name" value="CABNDNGRPT"/>
</dbReference>
<protein>
    <submittedName>
        <fullName evidence="2">Hemolysin-type calcium-binding repeat-containing protein</fullName>
    </submittedName>
</protein>
<dbReference type="InterPro" id="IPR018511">
    <property type="entry name" value="Hemolysin-typ_Ca-bd_CS"/>
</dbReference>
<evidence type="ECO:0000313" key="3">
    <source>
        <dbReference type="Proteomes" id="UP000323300"/>
    </source>
</evidence>
<dbReference type="SUPFAM" id="SSF50952">
    <property type="entry name" value="Soluble quinoprotein glucose dehydrogenase"/>
    <property type="match status" value="1"/>
</dbReference>
<dbReference type="InterPro" id="IPR011042">
    <property type="entry name" value="6-blade_b-propeller_TolB-like"/>
</dbReference>
<gene>
    <name evidence="2" type="ORF">SAMN04488498_1397</name>
</gene>
<dbReference type="Proteomes" id="UP000323300">
    <property type="component" value="Unassembled WGS sequence"/>
</dbReference>
<dbReference type="Gene3D" id="2.120.10.30">
    <property type="entry name" value="TolB, C-terminal domain"/>
    <property type="match status" value="1"/>
</dbReference>
<dbReference type="OrthoDB" id="8110404at2"/>
<dbReference type="SUPFAM" id="SSF51120">
    <property type="entry name" value="beta-Roll"/>
    <property type="match status" value="3"/>
</dbReference>
<dbReference type="EMBL" id="FOSL01000039">
    <property type="protein sequence ID" value="SFL14102.1"/>
    <property type="molecule type" value="Genomic_DNA"/>
</dbReference>
<dbReference type="InterPro" id="IPR012938">
    <property type="entry name" value="Glc/Sorbosone_DH"/>
</dbReference>
<dbReference type="InterPro" id="IPR001343">
    <property type="entry name" value="Hemolysn_Ca-bd"/>
</dbReference>
<organism evidence="2 3">
    <name type="scientific">Neomesorhizobium albiziae</name>
    <dbReference type="NCBI Taxonomy" id="335020"/>
    <lineage>
        <taxon>Bacteria</taxon>
        <taxon>Pseudomonadati</taxon>
        <taxon>Pseudomonadota</taxon>
        <taxon>Alphaproteobacteria</taxon>
        <taxon>Hyphomicrobiales</taxon>
        <taxon>Phyllobacteriaceae</taxon>
        <taxon>Neomesorhizobium</taxon>
    </lineage>
</organism>
<reference evidence="2 3" key="1">
    <citation type="submission" date="2016-10" db="EMBL/GenBank/DDBJ databases">
        <authorList>
            <person name="Varghese N."/>
            <person name="Submissions S."/>
        </authorList>
    </citation>
    <scope>NUCLEOTIDE SEQUENCE [LARGE SCALE GENOMIC DNA]</scope>
    <source>
        <strain evidence="2 3">DSM 21822</strain>
    </source>
</reference>
<dbReference type="PANTHER" id="PTHR19328:SF75">
    <property type="entry name" value="ALDOSE SUGAR DEHYDROGENASE YLII"/>
    <property type="match status" value="1"/>
</dbReference>
<dbReference type="InterPro" id="IPR011041">
    <property type="entry name" value="Quinoprot_gluc/sorb_DH_b-prop"/>
</dbReference>
<dbReference type="RefSeq" id="WP_149764072.1">
    <property type="nucleotide sequence ID" value="NZ_BSPE01000010.1"/>
</dbReference>
<proteinExistence type="predicted"/>
<dbReference type="GO" id="GO:0005509">
    <property type="term" value="F:calcium ion binding"/>
    <property type="evidence" value="ECO:0007669"/>
    <property type="project" value="InterPro"/>
</dbReference>
<dbReference type="Pfam" id="PF00353">
    <property type="entry name" value="HemolysinCabind"/>
    <property type="match status" value="4"/>
</dbReference>
<dbReference type="Pfam" id="PF07995">
    <property type="entry name" value="GSDH"/>
    <property type="match status" value="1"/>
</dbReference>
<dbReference type="Gene3D" id="2.150.10.10">
    <property type="entry name" value="Serralysin-like metalloprotease, C-terminal"/>
    <property type="match status" value="3"/>
</dbReference>
<feature type="domain" description="Glucose/Sorbosone dehydrogenase" evidence="1">
    <location>
        <begin position="106"/>
        <end position="425"/>
    </location>
</feature>
<evidence type="ECO:0000259" key="1">
    <source>
        <dbReference type="Pfam" id="PF07995"/>
    </source>
</evidence>
<dbReference type="AlphaFoldDB" id="A0A1I4F802"/>
<dbReference type="InterPro" id="IPR011049">
    <property type="entry name" value="Serralysin-like_metalloprot_C"/>
</dbReference>
<name>A0A1I4F802_9HYPH</name>